<keyword evidence="1" id="KW-0472">Membrane</keyword>
<sequence>MGKGYGVLVVWGGGGRGKGVVGGGVEIVVWVMWEDVVWVVYGCSWGGVGGLVVWGLGIGVWGGWCKGMCDFCFECGWGKRGIGIGLIGDGLGEGFWGGEGRDLVWGWWGGLGGKIVVCVLRGLWGGGVVVVEFVWWVGELGRDMIKMLVCYFMVWDVGVVCLLGGDGGGGWVVGWVLGGFGGWVGGVCDGLEVFVGCLWGGGGGLVCVWGGLGWVGGWWGVLVGGCNGWVVYECGGGMWVVEWFCGGWDGWG</sequence>
<evidence type="ECO:0000313" key="3">
    <source>
        <dbReference type="Proteomes" id="UP001497482"/>
    </source>
</evidence>
<gene>
    <name evidence="2" type="ORF">KC01_LOCUS2943</name>
</gene>
<dbReference type="Proteomes" id="UP001497482">
    <property type="component" value="Chromosome 10"/>
</dbReference>
<dbReference type="EMBL" id="OZ035832">
    <property type="protein sequence ID" value="CAL1570701.1"/>
    <property type="molecule type" value="Genomic_DNA"/>
</dbReference>
<feature type="transmembrane region" description="Helical" evidence="1">
    <location>
        <begin position="193"/>
        <end position="215"/>
    </location>
</feature>
<accession>A0AAV2J2G8</accession>
<reference evidence="2 3" key="1">
    <citation type="submission" date="2024-04" db="EMBL/GenBank/DDBJ databases">
        <authorList>
            <person name="Waldvogel A.-M."/>
            <person name="Schoenle A."/>
        </authorList>
    </citation>
    <scope>NUCLEOTIDE SEQUENCE [LARGE SCALE GENOMIC DNA]</scope>
</reference>
<feature type="transmembrane region" description="Helical" evidence="1">
    <location>
        <begin position="115"/>
        <end position="138"/>
    </location>
</feature>
<dbReference type="AlphaFoldDB" id="A0AAV2J2G8"/>
<keyword evidence="3" id="KW-1185">Reference proteome</keyword>
<keyword evidence="1" id="KW-0812">Transmembrane</keyword>
<organism evidence="2 3">
    <name type="scientific">Knipowitschia caucasica</name>
    <name type="common">Caucasian dwarf goby</name>
    <name type="synonym">Pomatoschistus caucasicus</name>
    <dbReference type="NCBI Taxonomy" id="637954"/>
    <lineage>
        <taxon>Eukaryota</taxon>
        <taxon>Metazoa</taxon>
        <taxon>Chordata</taxon>
        <taxon>Craniata</taxon>
        <taxon>Vertebrata</taxon>
        <taxon>Euteleostomi</taxon>
        <taxon>Actinopterygii</taxon>
        <taxon>Neopterygii</taxon>
        <taxon>Teleostei</taxon>
        <taxon>Neoteleostei</taxon>
        <taxon>Acanthomorphata</taxon>
        <taxon>Gobiaria</taxon>
        <taxon>Gobiiformes</taxon>
        <taxon>Gobioidei</taxon>
        <taxon>Gobiidae</taxon>
        <taxon>Gobiinae</taxon>
        <taxon>Knipowitschia</taxon>
    </lineage>
</organism>
<evidence type="ECO:0000313" key="2">
    <source>
        <dbReference type="EMBL" id="CAL1570701.1"/>
    </source>
</evidence>
<protein>
    <submittedName>
        <fullName evidence="2">Uncharacterized protein</fullName>
    </submittedName>
</protein>
<evidence type="ECO:0000256" key="1">
    <source>
        <dbReference type="SAM" id="Phobius"/>
    </source>
</evidence>
<feature type="transmembrane region" description="Helical" evidence="1">
    <location>
        <begin position="38"/>
        <end position="61"/>
    </location>
</feature>
<keyword evidence="1" id="KW-1133">Transmembrane helix</keyword>
<proteinExistence type="predicted"/>
<name>A0AAV2J2G8_KNICA</name>